<sequence>MVNYAGISCWVEIENSIATEYRVETFEDHRVVFCYIASELGKSFSVAWRNCYLPSASAGHVFMDGIECGGRVLACPGAAIAKHEGITDTTTVRRFVFSSLTVTDDDTFLTELPSHQKLGCIEVAIYPIQIFGYVPTVSNSSTLSEIKIHERSKKAVTQQIRVAEPRMLLAPQAALAHRFTGPPIVTFVFKYRPIDFLRANGIAPPLPPPPQRKRKLPVESPAGG</sequence>
<keyword evidence="4" id="KW-1185">Reference proteome</keyword>
<name>A0A8H6ZF62_9AGAR</name>
<organism evidence="3 4">
    <name type="scientific">Mycena sanguinolenta</name>
    <dbReference type="NCBI Taxonomy" id="230812"/>
    <lineage>
        <taxon>Eukaryota</taxon>
        <taxon>Fungi</taxon>
        <taxon>Dikarya</taxon>
        <taxon>Basidiomycota</taxon>
        <taxon>Agaricomycotina</taxon>
        <taxon>Agaricomycetes</taxon>
        <taxon>Agaricomycetidae</taxon>
        <taxon>Agaricales</taxon>
        <taxon>Marasmiineae</taxon>
        <taxon>Mycenaceae</taxon>
        <taxon>Mycena</taxon>
    </lineage>
</organism>
<dbReference type="Pfam" id="PF25534">
    <property type="entry name" value="DUF7918"/>
    <property type="match status" value="1"/>
</dbReference>
<dbReference type="PANTHER" id="PTHR36223">
    <property type="entry name" value="BETA-LACTAMASE-TYPE TRANSPEPTIDASE FOLD DOMAIN CONTAINING PROTEIN"/>
    <property type="match status" value="1"/>
</dbReference>
<evidence type="ECO:0000313" key="3">
    <source>
        <dbReference type="EMBL" id="KAF7376577.1"/>
    </source>
</evidence>
<accession>A0A8H6ZF62</accession>
<dbReference type="OrthoDB" id="3364132at2759"/>
<dbReference type="InterPro" id="IPR057678">
    <property type="entry name" value="DUF7918"/>
</dbReference>
<evidence type="ECO:0000259" key="2">
    <source>
        <dbReference type="Pfam" id="PF25534"/>
    </source>
</evidence>
<comment type="caution">
    <text evidence="3">The sequence shown here is derived from an EMBL/GenBank/DDBJ whole genome shotgun (WGS) entry which is preliminary data.</text>
</comment>
<gene>
    <name evidence="3" type="ORF">MSAN_00074100</name>
</gene>
<feature type="region of interest" description="Disordered" evidence="1">
    <location>
        <begin position="202"/>
        <end position="224"/>
    </location>
</feature>
<evidence type="ECO:0000313" key="4">
    <source>
        <dbReference type="Proteomes" id="UP000623467"/>
    </source>
</evidence>
<proteinExistence type="predicted"/>
<dbReference type="AlphaFoldDB" id="A0A8H6ZF62"/>
<feature type="domain" description="DUF7918" evidence="2">
    <location>
        <begin position="6"/>
        <end position="204"/>
    </location>
</feature>
<reference evidence="3" key="1">
    <citation type="submission" date="2020-05" db="EMBL/GenBank/DDBJ databases">
        <title>Mycena genomes resolve the evolution of fungal bioluminescence.</title>
        <authorList>
            <person name="Tsai I.J."/>
        </authorList>
    </citation>
    <scope>NUCLEOTIDE SEQUENCE</scope>
    <source>
        <strain evidence="3">160909Yilan</strain>
    </source>
</reference>
<evidence type="ECO:0000256" key="1">
    <source>
        <dbReference type="SAM" id="MobiDB-lite"/>
    </source>
</evidence>
<dbReference type="EMBL" id="JACAZH010000001">
    <property type="protein sequence ID" value="KAF7376577.1"/>
    <property type="molecule type" value="Genomic_DNA"/>
</dbReference>
<dbReference type="PANTHER" id="PTHR36223:SF1">
    <property type="entry name" value="TRANSCRIPTION ELONGATION FACTOR EAF N-TERMINAL DOMAIN-CONTAINING PROTEIN"/>
    <property type="match status" value="1"/>
</dbReference>
<dbReference type="Proteomes" id="UP000623467">
    <property type="component" value="Unassembled WGS sequence"/>
</dbReference>
<protein>
    <recommendedName>
        <fullName evidence="2">DUF7918 domain-containing protein</fullName>
    </recommendedName>
</protein>